<protein>
    <recommendedName>
        <fullName evidence="4">Peptidase</fullName>
    </recommendedName>
</protein>
<dbReference type="EMBL" id="PJCH01000015">
    <property type="protein sequence ID" value="PQA86468.1"/>
    <property type="molecule type" value="Genomic_DNA"/>
</dbReference>
<evidence type="ECO:0000313" key="2">
    <source>
        <dbReference type="EMBL" id="PQA86468.1"/>
    </source>
</evidence>
<evidence type="ECO:0000256" key="1">
    <source>
        <dbReference type="SAM" id="Phobius"/>
    </source>
</evidence>
<dbReference type="Proteomes" id="UP000239504">
    <property type="component" value="Unassembled WGS sequence"/>
</dbReference>
<dbReference type="InterPro" id="IPR032307">
    <property type="entry name" value="PepSY_TM-like_2"/>
</dbReference>
<keyword evidence="1" id="KW-0472">Membrane</keyword>
<dbReference type="AlphaFoldDB" id="A0A2S7K207"/>
<reference evidence="2 3" key="1">
    <citation type="submission" date="2017-12" db="EMBL/GenBank/DDBJ databases">
        <authorList>
            <person name="Hurst M.R.H."/>
        </authorList>
    </citation>
    <scope>NUCLEOTIDE SEQUENCE [LARGE SCALE GENOMIC DNA]</scope>
    <source>
        <strain evidence="2 3">SY-3-19</strain>
    </source>
</reference>
<feature type="transmembrane region" description="Helical" evidence="1">
    <location>
        <begin position="183"/>
        <end position="202"/>
    </location>
</feature>
<gene>
    <name evidence="2" type="ORF">CW354_19260</name>
</gene>
<feature type="transmembrane region" description="Helical" evidence="1">
    <location>
        <begin position="153"/>
        <end position="177"/>
    </location>
</feature>
<dbReference type="Pfam" id="PF16357">
    <property type="entry name" value="PepSY_TM_like_2"/>
    <property type="match status" value="1"/>
</dbReference>
<sequence>MKASQRAFWLRQLHQWHWISAALSLVGMLVFAVTGVTLNHAADIPATPQVTTLEGEVPQTLLATLPEAGGETLPLPDDLRAWLGTEMDLEVGPRPAEWSADEIYLALPRPGGDAWLSIDLVTGGVLYEATFRGWVSYFNDLHKGRDTGTAWRWFIDIFAGACVIFCVTGLILLQFHAARRPSTWPMVGFGFIAPLLLVILFIH</sequence>
<name>A0A2S7K207_9PROT</name>
<keyword evidence="3" id="KW-1185">Reference proteome</keyword>
<accession>A0A2S7K207</accession>
<dbReference type="OrthoDB" id="27171at2"/>
<keyword evidence="1" id="KW-1133">Transmembrane helix</keyword>
<dbReference type="RefSeq" id="WP_104831680.1">
    <property type="nucleotide sequence ID" value="NZ_PJCH01000015.1"/>
</dbReference>
<evidence type="ECO:0008006" key="4">
    <source>
        <dbReference type="Google" id="ProtNLM"/>
    </source>
</evidence>
<feature type="transmembrane region" description="Helical" evidence="1">
    <location>
        <begin position="16"/>
        <end position="38"/>
    </location>
</feature>
<proteinExistence type="predicted"/>
<keyword evidence="1" id="KW-0812">Transmembrane</keyword>
<dbReference type="PANTHER" id="PTHR40115">
    <property type="entry name" value="INNER MEMBRANE PROTEIN WITH PEPSY TM HELIX"/>
    <property type="match status" value="1"/>
</dbReference>
<comment type="caution">
    <text evidence="2">The sequence shown here is derived from an EMBL/GenBank/DDBJ whole genome shotgun (WGS) entry which is preliminary data.</text>
</comment>
<evidence type="ECO:0000313" key="3">
    <source>
        <dbReference type="Proteomes" id="UP000239504"/>
    </source>
</evidence>
<dbReference type="PANTHER" id="PTHR40115:SF1">
    <property type="entry name" value="INNER MEMBRANE PROTEIN WITH PEPSY TM HELIX"/>
    <property type="match status" value="1"/>
</dbReference>
<organism evidence="2 3">
    <name type="scientific">Hyphococcus luteus</name>
    <dbReference type="NCBI Taxonomy" id="2058213"/>
    <lineage>
        <taxon>Bacteria</taxon>
        <taxon>Pseudomonadati</taxon>
        <taxon>Pseudomonadota</taxon>
        <taxon>Alphaproteobacteria</taxon>
        <taxon>Parvularculales</taxon>
        <taxon>Parvularculaceae</taxon>
        <taxon>Hyphococcus</taxon>
    </lineage>
</organism>